<evidence type="ECO:0000313" key="1">
    <source>
        <dbReference type="EMBL" id="KAF5198364.1"/>
    </source>
</evidence>
<reference evidence="1 2" key="1">
    <citation type="submission" date="2020-06" db="EMBL/GenBank/DDBJ databases">
        <title>Transcriptomic and genomic resources for Thalictrum thalictroides and T. hernandezii: Facilitating candidate gene discovery in an emerging model plant lineage.</title>
        <authorList>
            <person name="Arias T."/>
            <person name="Riano-Pachon D.M."/>
            <person name="Di Stilio V.S."/>
        </authorList>
    </citation>
    <scope>NUCLEOTIDE SEQUENCE [LARGE SCALE GENOMIC DNA]</scope>
    <source>
        <strain evidence="2">cv. WT478/WT964</strain>
        <tissue evidence="1">Leaves</tissue>
    </source>
</reference>
<sequence length="151" mass="16868">MGMNDDLNISSELKLSQPSSADLVYADSILVEEVGGARVIFADLLEIRLFLLYLEVMPTHLPHNHDHDQVVNSELMIMTRMVEMPCEERDKQVACSQFLTHTMGKASPSDPENVPFVVLGSKADVDGGNSRVVCNKYLIIDYYVIREAVVI</sequence>
<name>A0A7J6WLY0_THATH</name>
<keyword evidence="2" id="KW-1185">Reference proteome</keyword>
<organism evidence="1 2">
    <name type="scientific">Thalictrum thalictroides</name>
    <name type="common">Rue-anemone</name>
    <name type="synonym">Anemone thalictroides</name>
    <dbReference type="NCBI Taxonomy" id="46969"/>
    <lineage>
        <taxon>Eukaryota</taxon>
        <taxon>Viridiplantae</taxon>
        <taxon>Streptophyta</taxon>
        <taxon>Embryophyta</taxon>
        <taxon>Tracheophyta</taxon>
        <taxon>Spermatophyta</taxon>
        <taxon>Magnoliopsida</taxon>
        <taxon>Ranunculales</taxon>
        <taxon>Ranunculaceae</taxon>
        <taxon>Thalictroideae</taxon>
        <taxon>Thalictrum</taxon>
    </lineage>
</organism>
<dbReference type="Proteomes" id="UP000554482">
    <property type="component" value="Unassembled WGS sequence"/>
</dbReference>
<gene>
    <name evidence="1" type="ORF">FRX31_012049</name>
</gene>
<comment type="caution">
    <text evidence="1">The sequence shown here is derived from an EMBL/GenBank/DDBJ whole genome shotgun (WGS) entry which is preliminary data.</text>
</comment>
<dbReference type="AlphaFoldDB" id="A0A7J6WLY0"/>
<protein>
    <submittedName>
        <fullName evidence="1">Uncharacterized protein</fullName>
    </submittedName>
</protein>
<proteinExistence type="predicted"/>
<dbReference type="EMBL" id="JABWDY010013333">
    <property type="protein sequence ID" value="KAF5198364.1"/>
    <property type="molecule type" value="Genomic_DNA"/>
</dbReference>
<evidence type="ECO:0000313" key="2">
    <source>
        <dbReference type="Proteomes" id="UP000554482"/>
    </source>
</evidence>
<accession>A0A7J6WLY0</accession>